<gene>
    <name evidence="8" type="ORF">EB241_00730</name>
</gene>
<dbReference type="Pfam" id="PF22022">
    <property type="entry name" value="Phage_int_M"/>
    <property type="match status" value="1"/>
</dbReference>
<dbReference type="InterPro" id="IPR038488">
    <property type="entry name" value="Integrase_DNA-bd_sf"/>
</dbReference>
<comment type="caution">
    <text evidence="8">The sequence shown here is derived from an EMBL/GenBank/DDBJ whole genome shotgun (WGS) entry which is preliminary data.</text>
</comment>
<proteinExistence type="inferred from homology"/>
<dbReference type="Proteomes" id="UP000279457">
    <property type="component" value="Unassembled WGS sequence"/>
</dbReference>
<dbReference type="PROSITE" id="PS51900">
    <property type="entry name" value="CB"/>
    <property type="match status" value="1"/>
</dbReference>
<dbReference type="NCBIfam" id="NF007246">
    <property type="entry name" value="PRK09692.1"/>
    <property type="match status" value="1"/>
</dbReference>
<dbReference type="GO" id="GO:0006310">
    <property type="term" value="P:DNA recombination"/>
    <property type="evidence" value="ECO:0007669"/>
    <property type="project" value="UniProtKB-KW"/>
</dbReference>
<dbReference type="InterPro" id="IPR025166">
    <property type="entry name" value="Integrase_DNA_bind_dom"/>
</dbReference>
<organism evidence="8 9">
    <name type="scientific">Erwinia psidii</name>
    <dbReference type="NCBI Taxonomy" id="69224"/>
    <lineage>
        <taxon>Bacteria</taxon>
        <taxon>Pseudomonadati</taxon>
        <taxon>Pseudomonadota</taxon>
        <taxon>Gammaproteobacteria</taxon>
        <taxon>Enterobacterales</taxon>
        <taxon>Erwiniaceae</taxon>
        <taxon>Erwinia</taxon>
    </lineage>
</organism>
<name>A0A3N6SIV2_9GAMM</name>
<dbReference type="SUPFAM" id="SSF56349">
    <property type="entry name" value="DNA breaking-rejoining enzymes"/>
    <property type="match status" value="1"/>
</dbReference>
<evidence type="ECO:0000259" key="7">
    <source>
        <dbReference type="PROSITE" id="PS51900"/>
    </source>
</evidence>
<dbReference type="InterPro" id="IPR044068">
    <property type="entry name" value="CB"/>
</dbReference>
<dbReference type="InterPro" id="IPR050808">
    <property type="entry name" value="Phage_Integrase"/>
</dbReference>
<dbReference type="AlphaFoldDB" id="A0A3N6SIV2"/>
<dbReference type="Pfam" id="PF00589">
    <property type="entry name" value="Phage_integrase"/>
    <property type="match status" value="1"/>
</dbReference>
<dbReference type="Gene3D" id="3.30.160.390">
    <property type="entry name" value="Integrase, DNA-binding domain"/>
    <property type="match status" value="1"/>
</dbReference>
<dbReference type="GO" id="GO:0003677">
    <property type="term" value="F:DNA binding"/>
    <property type="evidence" value="ECO:0007669"/>
    <property type="project" value="UniProtKB-UniRule"/>
</dbReference>
<keyword evidence="4" id="KW-0233">DNA recombination</keyword>
<evidence type="ECO:0000259" key="6">
    <source>
        <dbReference type="PROSITE" id="PS51898"/>
    </source>
</evidence>
<evidence type="ECO:0000256" key="3">
    <source>
        <dbReference type="ARBA" id="ARBA00023125"/>
    </source>
</evidence>
<accession>A0A3N6SIV2</accession>
<evidence type="ECO:0000313" key="8">
    <source>
        <dbReference type="EMBL" id="RQM39873.1"/>
    </source>
</evidence>
<dbReference type="Gene3D" id="1.10.443.10">
    <property type="entry name" value="Intergrase catalytic core"/>
    <property type="match status" value="1"/>
</dbReference>
<sequence length="414" mass="46951">MAIRTTPLTATQIKNARTFDKEMTLTDGGGLILIVKPSGVKTWQLRYYKPGTSKRTTLTLGNYPELSLADARERRMNAKALLARNIDPQRHQQQKHDAEELRRGNTFQKVAAEWYEMKKSQNLAANTIKDIWRSLEKYVFPDIGTTPINELTARKFVTLLEPIKARGNLETLKRVLQRINEVMDFAANSGLIEINTAINVRKAFPTPIKKHMPTIRPEQLPELMNSLSVASIERQTRLLIEWQLLTVTRPVEAAECRWEEINQADNTWTIPAGRMKMRRDHVIPLSSQALAVLDAMKPISALREYIFPSFKAPTKPMCSQSANAALRRMGYQGVLVSHGLRAIFSTAANEEGFEPDVIEAALAHVDTNEVRRAYNRSNYLEKRIVLMRWWGEFVENAATGITIANGTRGMRAVL</sequence>
<dbReference type="GO" id="GO:0015074">
    <property type="term" value="P:DNA integration"/>
    <property type="evidence" value="ECO:0007669"/>
    <property type="project" value="UniProtKB-KW"/>
</dbReference>
<dbReference type="InterPro" id="IPR011010">
    <property type="entry name" value="DNA_brk_join_enz"/>
</dbReference>
<dbReference type="RefSeq" id="WP_124231323.1">
    <property type="nucleotide sequence ID" value="NZ_RHHM01000001.1"/>
</dbReference>
<dbReference type="InterPro" id="IPR002104">
    <property type="entry name" value="Integrase_catalytic"/>
</dbReference>
<evidence type="ECO:0000256" key="5">
    <source>
        <dbReference type="PROSITE-ProRule" id="PRU01248"/>
    </source>
</evidence>
<dbReference type="PROSITE" id="PS51898">
    <property type="entry name" value="TYR_RECOMBINASE"/>
    <property type="match status" value="1"/>
</dbReference>
<dbReference type="PANTHER" id="PTHR30629:SF6">
    <property type="entry name" value="PROPHAGE INTEGRASE INTA-RELATED"/>
    <property type="match status" value="1"/>
</dbReference>
<dbReference type="EMBL" id="RHHM01000001">
    <property type="protein sequence ID" value="RQM39873.1"/>
    <property type="molecule type" value="Genomic_DNA"/>
</dbReference>
<evidence type="ECO:0000313" key="9">
    <source>
        <dbReference type="Proteomes" id="UP000279457"/>
    </source>
</evidence>
<feature type="domain" description="Tyr recombinase" evidence="6">
    <location>
        <begin position="210"/>
        <end position="387"/>
    </location>
</feature>
<dbReference type="CDD" id="cd00801">
    <property type="entry name" value="INT_P4_C"/>
    <property type="match status" value="1"/>
</dbReference>
<dbReference type="OrthoDB" id="9795573at2"/>
<keyword evidence="2" id="KW-0229">DNA integration</keyword>
<dbReference type="InterPro" id="IPR053876">
    <property type="entry name" value="Phage_int_M"/>
</dbReference>
<evidence type="ECO:0000256" key="1">
    <source>
        <dbReference type="ARBA" id="ARBA00008857"/>
    </source>
</evidence>
<dbReference type="Pfam" id="PF13356">
    <property type="entry name" value="Arm-DNA-bind_3"/>
    <property type="match status" value="1"/>
</dbReference>
<dbReference type="Gene3D" id="1.10.150.130">
    <property type="match status" value="1"/>
</dbReference>
<dbReference type="InterPro" id="IPR013762">
    <property type="entry name" value="Integrase-like_cat_sf"/>
</dbReference>
<reference evidence="8 9" key="1">
    <citation type="submission" date="2018-10" db="EMBL/GenBank/DDBJ databases">
        <title>Draft genome sequence for the type isolate of Erwinia psidii, agent causal of bacterial blight in guava (Psidium guajava) and wilt and die-back of Eucalyptus spp.</title>
        <authorList>
            <person name="Hermenegildo P.S."/>
            <person name="Santos S.A."/>
            <person name="Guimaraes L.M.S."/>
            <person name="Vidigal P.M.P."/>
            <person name="Pereira I.C."/>
            <person name="Badel J.L."/>
            <person name="Alfenas-Zerbini P."/>
            <person name="Ferreira M.A.S.V."/>
            <person name="Alfenas A.C."/>
        </authorList>
    </citation>
    <scope>NUCLEOTIDE SEQUENCE [LARGE SCALE GENOMIC DNA]</scope>
    <source>
        <strain evidence="8 9">IBSBF 435</strain>
    </source>
</reference>
<evidence type="ECO:0000256" key="4">
    <source>
        <dbReference type="ARBA" id="ARBA00023172"/>
    </source>
</evidence>
<comment type="similarity">
    <text evidence="1">Belongs to the 'phage' integrase family.</text>
</comment>
<dbReference type="PANTHER" id="PTHR30629">
    <property type="entry name" value="PROPHAGE INTEGRASE"/>
    <property type="match status" value="1"/>
</dbReference>
<protein>
    <submittedName>
        <fullName evidence="8">DUF4102 domain-containing protein</fullName>
    </submittedName>
</protein>
<evidence type="ECO:0000256" key="2">
    <source>
        <dbReference type="ARBA" id="ARBA00022908"/>
    </source>
</evidence>
<keyword evidence="9" id="KW-1185">Reference proteome</keyword>
<keyword evidence="3 5" id="KW-0238">DNA-binding</keyword>
<feature type="domain" description="Core-binding (CB)" evidence="7">
    <location>
        <begin position="105"/>
        <end position="187"/>
    </location>
</feature>
<dbReference type="InterPro" id="IPR010998">
    <property type="entry name" value="Integrase_recombinase_N"/>
</dbReference>